<dbReference type="Proteomes" id="UP000233837">
    <property type="component" value="Unassembled WGS sequence"/>
</dbReference>
<reference evidence="1 2" key="2">
    <citation type="journal article" date="2017" name="Nature">
        <title>The Apostasia genome and the evolution of orchids.</title>
        <authorList>
            <person name="Zhang G.Q."/>
            <person name="Liu K.W."/>
            <person name="Li Z."/>
            <person name="Lohaus R."/>
            <person name="Hsiao Y.Y."/>
            <person name="Niu S.C."/>
            <person name="Wang J.Y."/>
            <person name="Lin Y.C."/>
            <person name="Xu Q."/>
            <person name="Chen L.J."/>
            <person name="Yoshida K."/>
            <person name="Fujiwara S."/>
            <person name="Wang Z.W."/>
            <person name="Zhang Y.Q."/>
            <person name="Mitsuda N."/>
            <person name="Wang M."/>
            <person name="Liu G.H."/>
            <person name="Pecoraro L."/>
            <person name="Huang H.X."/>
            <person name="Xiao X.J."/>
            <person name="Lin M."/>
            <person name="Wu X.Y."/>
            <person name="Wu W.L."/>
            <person name="Chen Y.Y."/>
            <person name="Chang S.B."/>
            <person name="Sakamoto S."/>
            <person name="Ohme-Takagi M."/>
            <person name="Yagi M."/>
            <person name="Zeng S.J."/>
            <person name="Shen C.Y."/>
            <person name="Yeh C.M."/>
            <person name="Luo Y.B."/>
            <person name="Tsai W.C."/>
            <person name="Van de Peer Y."/>
            <person name="Liu Z.J."/>
        </authorList>
    </citation>
    <scope>NUCLEOTIDE SEQUENCE [LARGE SCALE GENOMIC DNA]</scope>
    <source>
        <tissue evidence="1">The whole plant</tissue>
    </source>
</reference>
<organism evidence="1 2">
    <name type="scientific">Dendrobium catenatum</name>
    <dbReference type="NCBI Taxonomy" id="906689"/>
    <lineage>
        <taxon>Eukaryota</taxon>
        <taxon>Viridiplantae</taxon>
        <taxon>Streptophyta</taxon>
        <taxon>Embryophyta</taxon>
        <taxon>Tracheophyta</taxon>
        <taxon>Spermatophyta</taxon>
        <taxon>Magnoliopsida</taxon>
        <taxon>Liliopsida</taxon>
        <taxon>Asparagales</taxon>
        <taxon>Orchidaceae</taxon>
        <taxon>Epidendroideae</taxon>
        <taxon>Malaxideae</taxon>
        <taxon>Dendrobiinae</taxon>
        <taxon>Dendrobium</taxon>
    </lineage>
</organism>
<keyword evidence="2" id="KW-1185">Reference proteome</keyword>
<proteinExistence type="predicted"/>
<evidence type="ECO:0000313" key="1">
    <source>
        <dbReference type="EMBL" id="PKU80864.1"/>
    </source>
</evidence>
<name>A0A2I0WYX6_9ASPA</name>
<dbReference type="EMBL" id="KZ502309">
    <property type="protein sequence ID" value="PKU80864.1"/>
    <property type="molecule type" value="Genomic_DNA"/>
</dbReference>
<dbReference type="AlphaFoldDB" id="A0A2I0WYX6"/>
<evidence type="ECO:0000313" key="2">
    <source>
        <dbReference type="Proteomes" id="UP000233837"/>
    </source>
</evidence>
<gene>
    <name evidence="1" type="ORF">MA16_Dca009276</name>
</gene>
<accession>A0A2I0WYX6</accession>
<sequence>MIPDNATHPSFSNLNRTVSIQFNKRLSGFRPLHNKIPIDSNNIIMNPKMISQKLVVSEILKRNKIDSNQL</sequence>
<reference evidence="1 2" key="1">
    <citation type="journal article" date="2016" name="Sci. Rep.">
        <title>The Dendrobium catenatum Lindl. genome sequence provides insights into polysaccharide synthase, floral development and adaptive evolution.</title>
        <authorList>
            <person name="Zhang G.Q."/>
            <person name="Xu Q."/>
            <person name="Bian C."/>
            <person name="Tsai W.C."/>
            <person name="Yeh C.M."/>
            <person name="Liu K.W."/>
            <person name="Yoshida K."/>
            <person name="Zhang L.S."/>
            <person name="Chang S.B."/>
            <person name="Chen F."/>
            <person name="Shi Y."/>
            <person name="Su Y.Y."/>
            <person name="Zhang Y.Q."/>
            <person name="Chen L.J."/>
            <person name="Yin Y."/>
            <person name="Lin M."/>
            <person name="Huang H."/>
            <person name="Deng H."/>
            <person name="Wang Z.W."/>
            <person name="Zhu S.L."/>
            <person name="Zhao X."/>
            <person name="Deng C."/>
            <person name="Niu S.C."/>
            <person name="Huang J."/>
            <person name="Wang M."/>
            <person name="Liu G.H."/>
            <person name="Yang H.J."/>
            <person name="Xiao X.J."/>
            <person name="Hsiao Y.Y."/>
            <person name="Wu W.L."/>
            <person name="Chen Y.Y."/>
            <person name="Mitsuda N."/>
            <person name="Ohme-Takagi M."/>
            <person name="Luo Y.B."/>
            <person name="Van de Peer Y."/>
            <person name="Liu Z.J."/>
        </authorList>
    </citation>
    <scope>NUCLEOTIDE SEQUENCE [LARGE SCALE GENOMIC DNA]</scope>
    <source>
        <tissue evidence="1">The whole plant</tissue>
    </source>
</reference>
<protein>
    <submittedName>
        <fullName evidence="1">Uncharacterized protein</fullName>
    </submittedName>
</protein>